<evidence type="ECO:0000256" key="2">
    <source>
        <dbReference type="ARBA" id="ARBA00023125"/>
    </source>
</evidence>
<dbReference type="Pfam" id="PF00440">
    <property type="entry name" value="TetR_N"/>
    <property type="match status" value="1"/>
</dbReference>
<dbReference type="PROSITE" id="PS50977">
    <property type="entry name" value="HTH_TETR_2"/>
    <property type="match status" value="1"/>
</dbReference>
<evidence type="ECO:0000256" key="1">
    <source>
        <dbReference type="ARBA" id="ARBA00023015"/>
    </source>
</evidence>
<dbReference type="Gene3D" id="1.10.357.10">
    <property type="entry name" value="Tetracycline Repressor, domain 2"/>
    <property type="match status" value="1"/>
</dbReference>
<protein>
    <submittedName>
        <fullName evidence="6">TetR/AcrR family transcriptional regulator</fullName>
    </submittedName>
</protein>
<dbReference type="PANTHER" id="PTHR30055:SF234">
    <property type="entry name" value="HTH-TYPE TRANSCRIPTIONAL REGULATOR BETI"/>
    <property type="match status" value="1"/>
</dbReference>
<dbReference type="InterPro" id="IPR050109">
    <property type="entry name" value="HTH-type_TetR-like_transc_reg"/>
</dbReference>
<evidence type="ECO:0000313" key="7">
    <source>
        <dbReference type="Proteomes" id="UP000502035"/>
    </source>
</evidence>
<reference evidence="6 7" key="1">
    <citation type="submission" date="2020-03" db="EMBL/GenBank/DDBJ databases">
        <title>Nocardioides sp. nov., isolated from fish.</title>
        <authorList>
            <person name="Hyun D.-W."/>
            <person name="Bae J.-W."/>
        </authorList>
    </citation>
    <scope>NUCLEOTIDE SEQUENCE [LARGE SCALE GENOMIC DNA]</scope>
    <source>
        <strain evidence="6 7">HDW12A</strain>
    </source>
</reference>
<organism evidence="6 7">
    <name type="scientific">Nocardioides piscis</name>
    <dbReference type="NCBI Taxonomy" id="2714938"/>
    <lineage>
        <taxon>Bacteria</taxon>
        <taxon>Bacillati</taxon>
        <taxon>Actinomycetota</taxon>
        <taxon>Actinomycetes</taxon>
        <taxon>Propionibacteriales</taxon>
        <taxon>Nocardioidaceae</taxon>
        <taxon>Nocardioides</taxon>
    </lineage>
</organism>
<evidence type="ECO:0000256" key="4">
    <source>
        <dbReference type="PROSITE-ProRule" id="PRU00335"/>
    </source>
</evidence>
<evidence type="ECO:0000256" key="3">
    <source>
        <dbReference type="ARBA" id="ARBA00023163"/>
    </source>
</evidence>
<gene>
    <name evidence="6" type="ORF">G7071_01505</name>
</gene>
<accession>A0A6G7YBW6</accession>
<proteinExistence type="predicted"/>
<keyword evidence="2 4" id="KW-0238">DNA-binding</keyword>
<keyword evidence="3" id="KW-0804">Transcription</keyword>
<dbReference type="EMBL" id="CP049866">
    <property type="protein sequence ID" value="QIK74312.1"/>
    <property type="molecule type" value="Genomic_DNA"/>
</dbReference>
<keyword evidence="1" id="KW-0805">Transcription regulation</keyword>
<dbReference type="InterPro" id="IPR001647">
    <property type="entry name" value="HTH_TetR"/>
</dbReference>
<name>A0A6G7YBW6_9ACTN</name>
<evidence type="ECO:0000259" key="5">
    <source>
        <dbReference type="PROSITE" id="PS50977"/>
    </source>
</evidence>
<dbReference type="KEGG" id="npi:G7071_01505"/>
<sequence>MKARAYRMAARAEGVQATRIAILDACLMLSTQQPIALITLEAVAVQARVSVQTILRHFASKAGLIEATVAYGTELIAAARTAEPGDIDSAVRRLLDQYDAGEGKLALLLLAQEETDPEAVATIAATGKAVHRRWVEDVFAPYTNDPAVIDLLVIATDVYTWKLLRRDRGLSRTDTEARVHALINAILDRKGSP</sequence>
<dbReference type="RefSeq" id="WP_166314027.1">
    <property type="nucleotide sequence ID" value="NZ_CP049866.1"/>
</dbReference>
<dbReference type="SUPFAM" id="SSF46689">
    <property type="entry name" value="Homeodomain-like"/>
    <property type="match status" value="1"/>
</dbReference>
<dbReference type="GO" id="GO:0000976">
    <property type="term" value="F:transcription cis-regulatory region binding"/>
    <property type="evidence" value="ECO:0007669"/>
    <property type="project" value="TreeGrafter"/>
</dbReference>
<keyword evidence="7" id="KW-1185">Reference proteome</keyword>
<dbReference type="PANTHER" id="PTHR30055">
    <property type="entry name" value="HTH-TYPE TRANSCRIPTIONAL REGULATOR RUTR"/>
    <property type="match status" value="1"/>
</dbReference>
<evidence type="ECO:0000313" key="6">
    <source>
        <dbReference type="EMBL" id="QIK74312.1"/>
    </source>
</evidence>
<dbReference type="GO" id="GO:0003700">
    <property type="term" value="F:DNA-binding transcription factor activity"/>
    <property type="evidence" value="ECO:0007669"/>
    <property type="project" value="TreeGrafter"/>
</dbReference>
<dbReference type="AlphaFoldDB" id="A0A6G7YBW6"/>
<feature type="DNA-binding region" description="H-T-H motif" evidence="4">
    <location>
        <begin position="39"/>
        <end position="58"/>
    </location>
</feature>
<dbReference type="InterPro" id="IPR009057">
    <property type="entry name" value="Homeodomain-like_sf"/>
</dbReference>
<feature type="domain" description="HTH tetR-type" evidence="5">
    <location>
        <begin position="16"/>
        <end position="76"/>
    </location>
</feature>
<dbReference type="Proteomes" id="UP000502035">
    <property type="component" value="Chromosome"/>
</dbReference>